<comment type="caution">
    <text evidence="1">The sequence shown here is derived from an EMBL/GenBank/DDBJ whole genome shotgun (WGS) entry which is preliminary data.</text>
</comment>
<gene>
    <name evidence="1" type="ORF">F4820DRAFT_466561</name>
</gene>
<name>A0ACB9ZGZ9_9PEZI</name>
<evidence type="ECO:0000313" key="2">
    <source>
        <dbReference type="Proteomes" id="UP001497700"/>
    </source>
</evidence>
<dbReference type="EMBL" id="MU393422">
    <property type="protein sequence ID" value="KAI4870936.1"/>
    <property type="molecule type" value="Genomic_DNA"/>
</dbReference>
<proteinExistence type="predicted"/>
<evidence type="ECO:0000313" key="1">
    <source>
        <dbReference type="EMBL" id="KAI4870936.1"/>
    </source>
</evidence>
<dbReference type="Proteomes" id="UP001497700">
    <property type="component" value="Unassembled WGS sequence"/>
</dbReference>
<accession>A0ACB9ZGZ9</accession>
<keyword evidence="2" id="KW-1185">Reference proteome</keyword>
<reference evidence="1 2" key="1">
    <citation type="journal article" date="2022" name="New Phytol.">
        <title>Ecological generalism drives hyperdiversity of secondary metabolite gene clusters in xylarialean endophytes.</title>
        <authorList>
            <person name="Franco M.E.E."/>
            <person name="Wisecaver J.H."/>
            <person name="Arnold A.E."/>
            <person name="Ju Y.M."/>
            <person name="Slot J.C."/>
            <person name="Ahrendt S."/>
            <person name="Moore L.P."/>
            <person name="Eastman K.E."/>
            <person name="Scott K."/>
            <person name="Konkel Z."/>
            <person name="Mondo S.J."/>
            <person name="Kuo A."/>
            <person name="Hayes R.D."/>
            <person name="Haridas S."/>
            <person name="Andreopoulos B."/>
            <person name="Riley R."/>
            <person name="LaButti K."/>
            <person name="Pangilinan J."/>
            <person name="Lipzen A."/>
            <person name="Amirebrahimi M."/>
            <person name="Yan J."/>
            <person name="Adam C."/>
            <person name="Keymanesh K."/>
            <person name="Ng V."/>
            <person name="Louie K."/>
            <person name="Northen T."/>
            <person name="Drula E."/>
            <person name="Henrissat B."/>
            <person name="Hsieh H.M."/>
            <person name="Youens-Clark K."/>
            <person name="Lutzoni F."/>
            <person name="Miadlikowska J."/>
            <person name="Eastwood D.C."/>
            <person name="Hamelin R.C."/>
            <person name="Grigoriev I.V."/>
            <person name="U'Ren J.M."/>
        </authorList>
    </citation>
    <scope>NUCLEOTIDE SEQUENCE [LARGE SCALE GENOMIC DNA]</scope>
    <source>
        <strain evidence="1 2">CBS 119005</strain>
    </source>
</reference>
<sequence>MPRLKNARSRKQEEREDNLRIEDDEPTITKPMEVITTNAKDHEPPKKKTRSRRGIPRSNPPSPLSNNPGLNWEWVKTVDQDPTGKDYFPAPFDPPEDYRCNGLDIEKPNLDLSGDLREYSIWVLARIRRMRQSNAVAAMIADPNVKIKWVISVNTYWKNTVCHYREIVLGGTGPNHEAAYAAMCGVVLPPEAWCENCKANKSVFTFCIVLPGYLTGACVGCHLNHSGSRCSHRPDAKTRVRPTAIPLAAPLPPSTRKQSRKPPSVRDGGVQTLTRRQRTSGDTSKATLRDLRELMLAALVRIDELERKLD</sequence>
<protein>
    <submittedName>
        <fullName evidence="1">Uncharacterized protein</fullName>
    </submittedName>
</protein>
<organism evidence="1 2">
    <name type="scientific">Hypoxylon rubiginosum</name>
    <dbReference type="NCBI Taxonomy" id="110542"/>
    <lineage>
        <taxon>Eukaryota</taxon>
        <taxon>Fungi</taxon>
        <taxon>Dikarya</taxon>
        <taxon>Ascomycota</taxon>
        <taxon>Pezizomycotina</taxon>
        <taxon>Sordariomycetes</taxon>
        <taxon>Xylariomycetidae</taxon>
        <taxon>Xylariales</taxon>
        <taxon>Hypoxylaceae</taxon>
        <taxon>Hypoxylon</taxon>
    </lineage>
</organism>